<dbReference type="InterPro" id="IPR041489">
    <property type="entry name" value="PDZ_6"/>
</dbReference>
<dbReference type="Gene3D" id="2.30.42.10">
    <property type="match status" value="2"/>
</dbReference>
<evidence type="ECO:0000259" key="3">
    <source>
        <dbReference type="SMART" id="SM00228"/>
    </source>
</evidence>
<dbReference type="GO" id="GO:0006508">
    <property type="term" value="P:proteolysis"/>
    <property type="evidence" value="ECO:0007669"/>
    <property type="project" value="UniProtKB-KW"/>
</dbReference>
<dbReference type="Pfam" id="PF17820">
    <property type="entry name" value="PDZ_6"/>
    <property type="match status" value="1"/>
</dbReference>
<sequence>MNEGIRRLFPLAVVFVAAFAVVYAIRNGPDGLKKLFSGGETPSHRPETFTLPEKPPLELDDVELLARLNDEYARLTDAVVPSVVSIDTSGVRAQRMLDGYGRQLIRPVPTQGQGSGVIVTHEGHVVTNYHVVKGQQQIQVTMHNGQIHPASLIGSDPLLDIAVLKVEADVEFQPLKFGDSELVKRGQIVFAIGNPFGLGETVTQGIISALERSLSDTQRDLFQTDAAINPGNSGGPLVNLQGEIIGINSAIYRPDDRVNSGFQGVGFSIRGNDVKEALHAILERGRPIRGYLGVRMLDLDPRFRQLIGYDGPGAVIVAVGEGSPAEKAGLKPRDILTRYGGETIDSMAEIFTLVQRSRVGDKIPIDVWRDGETLTLEAVIEEARMETPTARKSVKDRGVTAPPEEVLRKVGILTRDPAPGQLGVTVTEILPDSIAAGRIIVSDLITAVNQTPVRSVEEFERQVAASAAAQATSFQIVRNGRTVRVVLQPLPREESGEDTTPTQSQR</sequence>
<evidence type="ECO:0000313" key="4">
    <source>
        <dbReference type="EMBL" id="BCX47857.1"/>
    </source>
</evidence>
<dbReference type="SUPFAM" id="SSF50156">
    <property type="entry name" value="PDZ domain-like"/>
    <property type="match status" value="2"/>
</dbReference>
<keyword evidence="5" id="KW-1185">Reference proteome</keyword>
<dbReference type="InterPro" id="IPR001478">
    <property type="entry name" value="PDZ"/>
</dbReference>
<dbReference type="GO" id="GO:0008233">
    <property type="term" value="F:peptidase activity"/>
    <property type="evidence" value="ECO:0007669"/>
    <property type="project" value="UniProtKB-KW"/>
</dbReference>
<feature type="domain" description="PDZ" evidence="3">
    <location>
        <begin position="290"/>
        <end position="371"/>
    </location>
</feature>
<dbReference type="Proteomes" id="UP001374893">
    <property type="component" value="Chromosome"/>
</dbReference>
<reference evidence="4 5" key="1">
    <citation type="submission" date="2021-06" db="EMBL/GenBank/DDBJ databases">
        <title>Complete genome of Haloferula helveola possessing various polysaccharide degrading enzymes.</title>
        <authorList>
            <person name="Takami H."/>
            <person name="Huang C."/>
            <person name="Hamasaki K."/>
        </authorList>
    </citation>
    <scope>NUCLEOTIDE SEQUENCE [LARGE SCALE GENOMIC DNA]</scope>
    <source>
        <strain evidence="4 5">CN-1</strain>
    </source>
</reference>
<organism evidence="4 5">
    <name type="scientific">Haloferula helveola</name>
    <dbReference type="NCBI Taxonomy" id="490095"/>
    <lineage>
        <taxon>Bacteria</taxon>
        <taxon>Pseudomonadati</taxon>
        <taxon>Verrucomicrobiota</taxon>
        <taxon>Verrucomicrobiia</taxon>
        <taxon>Verrucomicrobiales</taxon>
        <taxon>Verrucomicrobiaceae</taxon>
        <taxon>Haloferula</taxon>
    </lineage>
</organism>
<dbReference type="InterPro" id="IPR051201">
    <property type="entry name" value="Chloro_Bact_Ser_Proteases"/>
</dbReference>
<dbReference type="InterPro" id="IPR036034">
    <property type="entry name" value="PDZ_sf"/>
</dbReference>
<dbReference type="SUPFAM" id="SSF50494">
    <property type="entry name" value="Trypsin-like serine proteases"/>
    <property type="match status" value="1"/>
</dbReference>
<dbReference type="InterPro" id="IPR009003">
    <property type="entry name" value="Peptidase_S1_PA"/>
</dbReference>
<dbReference type="PANTHER" id="PTHR43343:SF3">
    <property type="entry name" value="PROTEASE DO-LIKE 8, CHLOROPLASTIC"/>
    <property type="match status" value="1"/>
</dbReference>
<dbReference type="Pfam" id="PF13365">
    <property type="entry name" value="Trypsin_2"/>
    <property type="match status" value="1"/>
</dbReference>
<proteinExistence type="predicted"/>
<accession>A0ABN6H5F6</accession>
<dbReference type="Gene3D" id="2.40.10.120">
    <property type="match status" value="1"/>
</dbReference>
<protein>
    <submittedName>
        <fullName evidence="4">Serine protease, S1-C subfamily</fullName>
    </submittedName>
</protein>
<keyword evidence="2" id="KW-0378">Hydrolase</keyword>
<gene>
    <name evidence="4" type="ORF">HAHE_17650</name>
</gene>
<name>A0ABN6H5F6_9BACT</name>
<dbReference type="InterPro" id="IPR001940">
    <property type="entry name" value="Peptidase_S1C"/>
</dbReference>
<dbReference type="PRINTS" id="PR00834">
    <property type="entry name" value="PROTEASES2C"/>
</dbReference>
<evidence type="ECO:0000256" key="2">
    <source>
        <dbReference type="ARBA" id="ARBA00022801"/>
    </source>
</evidence>
<dbReference type="RefSeq" id="WP_338690291.1">
    <property type="nucleotide sequence ID" value="NZ_AP024702.1"/>
</dbReference>
<dbReference type="SMART" id="SM00228">
    <property type="entry name" value="PDZ"/>
    <property type="match status" value="2"/>
</dbReference>
<dbReference type="EMBL" id="AP024702">
    <property type="protein sequence ID" value="BCX47857.1"/>
    <property type="molecule type" value="Genomic_DNA"/>
</dbReference>
<feature type="domain" description="PDZ" evidence="3">
    <location>
        <begin position="408"/>
        <end position="480"/>
    </location>
</feature>
<keyword evidence="1 4" id="KW-0645">Protease</keyword>
<dbReference type="PANTHER" id="PTHR43343">
    <property type="entry name" value="PEPTIDASE S12"/>
    <property type="match status" value="1"/>
</dbReference>
<evidence type="ECO:0000313" key="5">
    <source>
        <dbReference type="Proteomes" id="UP001374893"/>
    </source>
</evidence>
<evidence type="ECO:0000256" key="1">
    <source>
        <dbReference type="ARBA" id="ARBA00022670"/>
    </source>
</evidence>